<dbReference type="EMBL" id="MT144258">
    <property type="protein sequence ID" value="QJA51382.1"/>
    <property type="molecule type" value="Genomic_DNA"/>
</dbReference>
<protein>
    <submittedName>
        <fullName evidence="1">Uncharacterized protein</fullName>
    </submittedName>
</protein>
<dbReference type="AlphaFoldDB" id="A0A6H1ZV91"/>
<proteinExistence type="predicted"/>
<reference evidence="1" key="1">
    <citation type="submission" date="2020-03" db="EMBL/GenBank/DDBJ databases">
        <title>The deep terrestrial virosphere.</title>
        <authorList>
            <person name="Holmfeldt K."/>
            <person name="Nilsson E."/>
            <person name="Simone D."/>
            <person name="Lopez-Fernandez M."/>
            <person name="Wu X."/>
            <person name="de Brujin I."/>
            <person name="Lundin D."/>
            <person name="Andersson A."/>
            <person name="Bertilsson S."/>
            <person name="Dopson M."/>
        </authorList>
    </citation>
    <scope>NUCLEOTIDE SEQUENCE</scope>
    <source>
        <strain evidence="1">TM448A02085</strain>
    </source>
</reference>
<accession>A0A6H1ZV91</accession>
<organism evidence="1">
    <name type="scientific">viral metagenome</name>
    <dbReference type="NCBI Taxonomy" id="1070528"/>
    <lineage>
        <taxon>unclassified sequences</taxon>
        <taxon>metagenomes</taxon>
        <taxon>organismal metagenomes</taxon>
    </lineage>
</organism>
<gene>
    <name evidence="1" type="ORF">TM448A02085_0004</name>
</gene>
<name>A0A6H1ZV91_9ZZZZ</name>
<sequence>MLNEFVVLFQTNDQFQRRLGDYQRALRTEEWKFLIDAIMLIKGQMAIDMFSRKFTLLDETEKNIVQQTYYNINQILTFLSEPDRWVKKRGKWAQALSNLGKGKPNQKEGD</sequence>
<evidence type="ECO:0000313" key="1">
    <source>
        <dbReference type="EMBL" id="QJA51382.1"/>
    </source>
</evidence>